<accession>A0A0F9N2H2</accession>
<reference evidence="1" key="1">
    <citation type="journal article" date="2015" name="Nature">
        <title>Complex archaea that bridge the gap between prokaryotes and eukaryotes.</title>
        <authorList>
            <person name="Spang A."/>
            <person name="Saw J.H."/>
            <person name="Jorgensen S.L."/>
            <person name="Zaremba-Niedzwiedzka K."/>
            <person name="Martijn J."/>
            <person name="Lind A.E."/>
            <person name="van Eijk R."/>
            <person name="Schleper C."/>
            <person name="Guy L."/>
            <person name="Ettema T.J."/>
        </authorList>
    </citation>
    <scope>NUCLEOTIDE SEQUENCE</scope>
</reference>
<name>A0A0F9N2H2_9ZZZZ</name>
<proteinExistence type="predicted"/>
<dbReference type="EMBL" id="LAZR01008925">
    <property type="protein sequence ID" value="KKM75717.1"/>
    <property type="molecule type" value="Genomic_DNA"/>
</dbReference>
<dbReference type="AlphaFoldDB" id="A0A0F9N2H2"/>
<organism evidence="1">
    <name type="scientific">marine sediment metagenome</name>
    <dbReference type="NCBI Taxonomy" id="412755"/>
    <lineage>
        <taxon>unclassified sequences</taxon>
        <taxon>metagenomes</taxon>
        <taxon>ecological metagenomes</taxon>
    </lineage>
</organism>
<gene>
    <name evidence="1" type="ORF">LCGC14_1387310</name>
</gene>
<feature type="non-terminal residue" evidence="1">
    <location>
        <position position="27"/>
    </location>
</feature>
<comment type="caution">
    <text evidence="1">The sequence shown here is derived from an EMBL/GenBank/DDBJ whole genome shotgun (WGS) entry which is preliminary data.</text>
</comment>
<protein>
    <submittedName>
        <fullName evidence="1">Uncharacterized protein</fullName>
    </submittedName>
</protein>
<evidence type="ECO:0000313" key="1">
    <source>
        <dbReference type="EMBL" id="KKM75717.1"/>
    </source>
</evidence>
<sequence length="27" mass="3179">MSELSKEMFCQANYERALLSYCFVSVE</sequence>